<evidence type="ECO:0000256" key="2">
    <source>
        <dbReference type="SAM" id="Coils"/>
    </source>
</evidence>
<dbReference type="CDD" id="cd06503">
    <property type="entry name" value="ATP-synt_Fo_b"/>
    <property type="match status" value="1"/>
</dbReference>
<organism evidence="6 7">
    <name type="scientific">Fusarium solani</name>
    <name type="common">Filamentous fungus</name>
    <dbReference type="NCBI Taxonomy" id="169388"/>
    <lineage>
        <taxon>Eukaryota</taxon>
        <taxon>Fungi</taxon>
        <taxon>Dikarya</taxon>
        <taxon>Ascomycota</taxon>
        <taxon>Pezizomycotina</taxon>
        <taxon>Sordariomycetes</taxon>
        <taxon>Hypocreomycetidae</taxon>
        <taxon>Hypocreales</taxon>
        <taxon>Nectriaceae</taxon>
        <taxon>Fusarium</taxon>
        <taxon>Fusarium solani species complex</taxon>
    </lineage>
</organism>
<evidence type="ECO:0000256" key="4">
    <source>
        <dbReference type="SAM" id="SignalP"/>
    </source>
</evidence>
<evidence type="ECO:0000259" key="5">
    <source>
        <dbReference type="PROSITE" id="PS50158"/>
    </source>
</evidence>
<dbReference type="OrthoDB" id="5067585at2759"/>
<dbReference type="GO" id="GO:0003676">
    <property type="term" value="F:nucleic acid binding"/>
    <property type="evidence" value="ECO:0007669"/>
    <property type="project" value="InterPro"/>
</dbReference>
<feature type="compositionally biased region" description="Polar residues" evidence="3">
    <location>
        <begin position="478"/>
        <end position="489"/>
    </location>
</feature>
<feature type="chain" id="PRO_5040395269" description="CCHC-type domain-containing protein" evidence="4">
    <location>
        <begin position="20"/>
        <end position="678"/>
    </location>
</feature>
<feature type="coiled-coil region" evidence="2">
    <location>
        <begin position="533"/>
        <end position="599"/>
    </location>
</feature>
<dbReference type="Pfam" id="PF00098">
    <property type="entry name" value="zf-CCHC"/>
    <property type="match status" value="1"/>
</dbReference>
<evidence type="ECO:0000256" key="1">
    <source>
        <dbReference type="PROSITE-ProRule" id="PRU00047"/>
    </source>
</evidence>
<comment type="caution">
    <text evidence="6">The sequence shown here is derived from an EMBL/GenBank/DDBJ whole genome shotgun (WGS) entry which is preliminary data.</text>
</comment>
<dbReference type="PROSITE" id="PS50158">
    <property type="entry name" value="ZF_CCHC"/>
    <property type="match status" value="1"/>
</dbReference>
<dbReference type="SUPFAM" id="SSF57756">
    <property type="entry name" value="Retrovirus zinc finger-like domains"/>
    <property type="match status" value="1"/>
</dbReference>
<keyword evidence="1" id="KW-0863">Zinc-finger</keyword>
<keyword evidence="1" id="KW-0479">Metal-binding</keyword>
<dbReference type="AlphaFoldDB" id="A0A9P9GSI5"/>
<dbReference type="InterPro" id="IPR036875">
    <property type="entry name" value="Znf_CCHC_sf"/>
</dbReference>
<feature type="compositionally biased region" description="Polar residues" evidence="3">
    <location>
        <begin position="630"/>
        <end position="651"/>
    </location>
</feature>
<evidence type="ECO:0000256" key="3">
    <source>
        <dbReference type="SAM" id="MobiDB-lite"/>
    </source>
</evidence>
<reference evidence="6" key="1">
    <citation type="journal article" date="2021" name="Nat. Commun.">
        <title>Genetic determinants of endophytism in the Arabidopsis root mycobiome.</title>
        <authorList>
            <person name="Mesny F."/>
            <person name="Miyauchi S."/>
            <person name="Thiergart T."/>
            <person name="Pickel B."/>
            <person name="Atanasova L."/>
            <person name="Karlsson M."/>
            <person name="Huettel B."/>
            <person name="Barry K.W."/>
            <person name="Haridas S."/>
            <person name="Chen C."/>
            <person name="Bauer D."/>
            <person name="Andreopoulos W."/>
            <person name="Pangilinan J."/>
            <person name="LaButti K."/>
            <person name="Riley R."/>
            <person name="Lipzen A."/>
            <person name="Clum A."/>
            <person name="Drula E."/>
            <person name="Henrissat B."/>
            <person name="Kohler A."/>
            <person name="Grigoriev I.V."/>
            <person name="Martin F.M."/>
            <person name="Hacquard S."/>
        </authorList>
    </citation>
    <scope>NUCLEOTIDE SEQUENCE</scope>
    <source>
        <strain evidence="6">FSSC 5 MPI-SDFR-AT-0091</strain>
    </source>
</reference>
<feature type="region of interest" description="Disordered" evidence="3">
    <location>
        <begin position="611"/>
        <end position="651"/>
    </location>
</feature>
<evidence type="ECO:0000313" key="6">
    <source>
        <dbReference type="EMBL" id="KAH7243977.1"/>
    </source>
</evidence>
<feature type="domain" description="CCHC-type" evidence="5">
    <location>
        <begin position="422"/>
        <end position="437"/>
    </location>
</feature>
<keyword evidence="1" id="KW-0862">Zinc</keyword>
<keyword evidence="4" id="KW-0732">Signal</keyword>
<evidence type="ECO:0000313" key="7">
    <source>
        <dbReference type="Proteomes" id="UP000736672"/>
    </source>
</evidence>
<feature type="compositionally biased region" description="Polar residues" evidence="3">
    <location>
        <begin position="611"/>
        <end position="621"/>
    </location>
</feature>
<feature type="region of interest" description="Disordered" evidence="3">
    <location>
        <begin position="99"/>
        <end position="124"/>
    </location>
</feature>
<dbReference type="EMBL" id="JAGTJS010000018">
    <property type="protein sequence ID" value="KAH7243977.1"/>
    <property type="molecule type" value="Genomic_DNA"/>
</dbReference>
<keyword evidence="7" id="KW-1185">Reference proteome</keyword>
<accession>A0A9P9GSI5</accession>
<dbReference type="GO" id="GO:0008270">
    <property type="term" value="F:zinc ion binding"/>
    <property type="evidence" value="ECO:0007669"/>
    <property type="project" value="UniProtKB-KW"/>
</dbReference>
<feature type="region of interest" description="Disordered" evidence="3">
    <location>
        <begin position="445"/>
        <end position="489"/>
    </location>
</feature>
<dbReference type="Proteomes" id="UP000736672">
    <property type="component" value="Unassembled WGS sequence"/>
</dbReference>
<name>A0A9P9GSI5_FUSSL</name>
<gene>
    <name evidence="6" type="ORF">B0J15DRAFT_552839</name>
</gene>
<dbReference type="InterPro" id="IPR001878">
    <property type="entry name" value="Znf_CCHC"/>
</dbReference>
<keyword evidence="2" id="KW-0175">Coiled coil</keyword>
<sequence length="678" mass="76515">MLLKHFLLGALLALSSVAALPNPEADLHDVEARDDKHHRPRCGKDADPDPMDKHKCICKDQGKEFDPEHKICRCPKDQRPDRHDPHKCVCKDRDKELVMGEEESSEGVPSNNRPRKRTTPKTADSMTDAIQGLKQLLEQDFNKKIEIMKTEFQLEFTKLSDRMTEEVARTTARMAQELSQVREQLAQVCSELERTRLQLGTVSEAHAARSPSQSYADAARMTPTSITTQTPSTVRSATPEPVFCTVDTSSVPEDHIGDATPAVLRRTIEQEMRTSSGQPSWRCVAVTRDGRNTNRLRVIGRNEEELKKIKTIIEVKKAPGARVLRDQLYPVKVDNINRAAVLDQEGKVLPGAMEALGQENEVQIAKMAWLSRKDSVKAYGSMVVYLTKNSDARRLLQERYFLAAGESAYTSAFERRTGPIQCYNCQELGHKAFSCSKNRERLQAIEKRNDTVRRNGPQQPRDGENEGETGLADGARDSQMTEGATGNHASPMQIMFRAMLQETSTHLMSEQRKMLERLWDALMENQRTATRMMSEQLEMIRQLQQEIQTIKAQAAEELKKADELRRSHEQATRQLKAMREQAARDLEQMREQVMKELGRTQPQTAEELNNISSSAQTSPQPSYADVARTPPTSQPSNVHTLSSMRTTPSSFTDTLFCTIDTSRVSEEDRGKAQVGEVR</sequence>
<protein>
    <recommendedName>
        <fullName evidence="5">CCHC-type domain-containing protein</fullName>
    </recommendedName>
</protein>
<feature type="signal peptide" evidence="4">
    <location>
        <begin position="1"/>
        <end position="19"/>
    </location>
</feature>
<proteinExistence type="predicted"/>